<evidence type="ECO:0000313" key="1">
    <source>
        <dbReference type="EMBL" id="AJG17599.1"/>
    </source>
</evidence>
<reference evidence="1 2" key="1">
    <citation type="journal article" date="2015" name="Genome Announc.">
        <title>Complete Genome Sequence of Cupriavidus basilensis 4G11, Isolated from the Oak Ridge Field Research Center Site.</title>
        <authorList>
            <person name="Ray J."/>
            <person name="Waters R.J."/>
            <person name="Skerker J.M."/>
            <person name="Kuehl J.V."/>
            <person name="Price M.N."/>
            <person name="Huang J."/>
            <person name="Chakraborty R."/>
            <person name="Arkin A.P."/>
            <person name="Deutschbauer A."/>
        </authorList>
    </citation>
    <scope>NUCLEOTIDE SEQUENCE [LARGE SCALE GENOMIC DNA]</scope>
    <source>
        <strain evidence="1">4G11</strain>
    </source>
</reference>
<dbReference type="STRING" id="68895.RR42_m0184"/>
<protein>
    <submittedName>
        <fullName evidence="1">Uncharacterized protein</fullName>
    </submittedName>
</protein>
<accession>A0A0C4Y679</accession>
<name>A0A0C4Y679_9BURK</name>
<dbReference type="Proteomes" id="UP000031843">
    <property type="component" value="Chromosome main"/>
</dbReference>
<dbReference type="KEGG" id="cbw:RR42_m0184"/>
<dbReference type="EMBL" id="CP010536">
    <property type="protein sequence ID" value="AJG17599.1"/>
    <property type="molecule type" value="Genomic_DNA"/>
</dbReference>
<keyword evidence="2" id="KW-1185">Reference proteome</keyword>
<sequence>MLTARWPAQAGEAWRGGTCVRVGESHGRELSGELANSAEFTR</sequence>
<proteinExistence type="predicted"/>
<gene>
    <name evidence="1" type="ORF">RR42_m0184</name>
</gene>
<evidence type="ECO:0000313" key="2">
    <source>
        <dbReference type="Proteomes" id="UP000031843"/>
    </source>
</evidence>
<dbReference type="AlphaFoldDB" id="A0A0C4Y679"/>
<organism evidence="1 2">
    <name type="scientific">Cupriavidus basilensis</name>
    <dbReference type="NCBI Taxonomy" id="68895"/>
    <lineage>
        <taxon>Bacteria</taxon>
        <taxon>Pseudomonadati</taxon>
        <taxon>Pseudomonadota</taxon>
        <taxon>Betaproteobacteria</taxon>
        <taxon>Burkholderiales</taxon>
        <taxon>Burkholderiaceae</taxon>
        <taxon>Cupriavidus</taxon>
    </lineage>
</organism>